<feature type="region of interest" description="Disordered" evidence="1">
    <location>
        <begin position="78"/>
        <end position="97"/>
    </location>
</feature>
<dbReference type="Proteomes" id="UP001054945">
    <property type="component" value="Unassembled WGS sequence"/>
</dbReference>
<keyword evidence="3" id="KW-1185">Reference proteome</keyword>
<feature type="region of interest" description="Disordered" evidence="1">
    <location>
        <begin position="1"/>
        <end position="68"/>
    </location>
</feature>
<reference evidence="2 3" key="1">
    <citation type="submission" date="2021-06" db="EMBL/GenBank/DDBJ databases">
        <title>Caerostris extrusa draft genome.</title>
        <authorList>
            <person name="Kono N."/>
            <person name="Arakawa K."/>
        </authorList>
    </citation>
    <scope>NUCLEOTIDE SEQUENCE [LARGE SCALE GENOMIC DNA]</scope>
</reference>
<gene>
    <name evidence="2" type="ORF">CEXT_483421</name>
</gene>
<feature type="compositionally biased region" description="Low complexity" evidence="1">
    <location>
        <begin position="88"/>
        <end position="97"/>
    </location>
</feature>
<evidence type="ECO:0000313" key="2">
    <source>
        <dbReference type="EMBL" id="GIY89616.1"/>
    </source>
</evidence>
<sequence length="97" mass="10469">MLPPNTIDSSSFPDHPSLMYGPIPPRVASTVDDEEDGFKTATRVGNHERGSAGPIDHRNPSNPPQFVATSLSRDLRGIKGCPLIGMDSSSSRHSSRR</sequence>
<feature type="compositionally biased region" description="Polar residues" evidence="1">
    <location>
        <begin position="1"/>
        <end position="12"/>
    </location>
</feature>
<organism evidence="2 3">
    <name type="scientific">Caerostris extrusa</name>
    <name type="common">Bark spider</name>
    <name type="synonym">Caerostris bankana</name>
    <dbReference type="NCBI Taxonomy" id="172846"/>
    <lineage>
        <taxon>Eukaryota</taxon>
        <taxon>Metazoa</taxon>
        <taxon>Ecdysozoa</taxon>
        <taxon>Arthropoda</taxon>
        <taxon>Chelicerata</taxon>
        <taxon>Arachnida</taxon>
        <taxon>Araneae</taxon>
        <taxon>Araneomorphae</taxon>
        <taxon>Entelegynae</taxon>
        <taxon>Araneoidea</taxon>
        <taxon>Araneidae</taxon>
        <taxon>Caerostris</taxon>
    </lineage>
</organism>
<evidence type="ECO:0000313" key="3">
    <source>
        <dbReference type="Proteomes" id="UP001054945"/>
    </source>
</evidence>
<evidence type="ECO:0000256" key="1">
    <source>
        <dbReference type="SAM" id="MobiDB-lite"/>
    </source>
</evidence>
<dbReference type="AlphaFoldDB" id="A0AAV4X2Y4"/>
<feature type="compositionally biased region" description="Basic and acidic residues" evidence="1">
    <location>
        <begin position="45"/>
        <end position="59"/>
    </location>
</feature>
<proteinExistence type="predicted"/>
<accession>A0AAV4X2Y4</accession>
<comment type="caution">
    <text evidence="2">The sequence shown here is derived from an EMBL/GenBank/DDBJ whole genome shotgun (WGS) entry which is preliminary data.</text>
</comment>
<dbReference type="EMBL" id="BPLR01017233">
    <property type="protein sequence ID" value="GIY89616.1"/>
    <property type="molecule type" value="Genomic_DNA"/>
</dbReference>
<name>A0AAV4X2Y4_CAEEX</name>
<protein>
    <submittedName>
        <fullName evidence="2">Uncharacterized protein</fullName>
    </submittedName>
</protein>